<gene>
    <name evidence="16" type="ORF">M427DRAFT_56986</name>
</gene>
<dbReference type="InterPro" id="IPR001650">
    <property type="entry name" value="Helicase_C-like"/>
</dbReference>
<keyword evidence="6 12" id="KW-0067">ATP-binding</keyword>
<dbReference type="GO" id="GO:0003723">
    <property type="term" value="F:RNA binding"/>
    <property type="evidence" value="ECO:0007669"/>
    <property type="project" value="UniProtKB-KW"/>
</dbReference>
<reference evidence="16 17" key="1">
    <citation type="journal article" date="2015" name="Genome Biol. Evol.">
        <title>Phylogenomic analyses indicate that early fungi evolved digesting cell walls of algal ancestors of land plants.</title>
        <authorList>
            <person name="Chang Y."/>
            <person name="Wang S."/>
            <person name="Sekimoto S."/>
            <person name="Aerts A.L."/>
            <person name="Choi C."/>
            <person name="Clum A."/>
            <person name="LaButti K.M."/>
            <person name="Lindquist E.A."/>
            <person name="Yee Ngan C."/>
            <person name="Ohm R.A."/>
            <person name="Salamov A.A."/>
            <person name="Grigoriev I.V."/>
            <person name="Spatafora J.W."/>
            <person name="Berbee M.L."/>
        </authorList>
    </citation>
    <scope>NUCLEOTIDE SEQUENCE [LARGE SCALE GENOMIC DNA]</scope>
    <source>
        <strain evidence="16 17">JEL478</strain>
    </source>
</reference>
<dbReference type="GO" id="GO:0003724">
    <property type="term" value="F:RNA helicase activity"/>
    <property type="evidence" value="ECO:0007669"/>
    <property type="project" value="UniProtKB-EC"/>
</dbReference>
<dbReference type="GO" id="GO:0005524">
    <property type="term" value="F:ATP binding"/>
    <property type="evidence" value="ECO:0007669"/>
    <property type="project" value="UniProtKB-KW"/>
</dbReference>
<protein>
    <recommendedName>
        <fullName evidence="2">RNA helicase</fullName>
        <ecNumber evidence="2">3.6.4.13</ecNumber>
    </recommendedName>
</protein>
<evidence type="ECO:0000256" key="7">
    <source>
        <dbReference type="ARBA" id="ARBA00022884"/>
    </source>
</evidence>
<dbReference type="PROSITE" id="PS00039">
    <property type="entry name" value="DEAD_ATP_HELICASE"/>
    <property type="match status" value="1"/>
</dbReference>
<dbReference type="STRING" id="1344416.A0A139AEA0"/>
<comment type="similarity">
    <text evidence="9">Belongs to the DEAD box helicase family. DDX48/FAL1 subfamily.</text>
</comment>
<dbReference type="FunFam" id="3.40.50.300:FF:000031">
    <property type="entry name" value="Eukaryotic initiation factor 4A-III"/>
    <property type="match status" value="1"/>
</dbReference>
<comment type="subcellular location">
    <subcellularLocation>
        <location evidence="1">Nucleus</location>
    </subcellularLocation>
</comment>
<feature type="domain" description="Helicase ATP-binding" evidence="13">
    <location>
        <begin position="58"/>
        <end position="228"/>
    </location>
</feature>
<evidence type="ECO:0000256" key="12">
    <source>
        <dbReference type="RuleBase" id="RU000492"/>
    </source>
</evidence>
<feature type="domain" description="Helicase C-terminal" evidence="14">
    <location>
        <begin position="239"/>
        <end position="400"/>
    </location>
</feature>
<evidence type="ECO:0000256" key="9">
    <source>
        <dbReference type="ARBA" id="ARBA00037945"/>
    </source>
</evidence>
<dbReference type="CDD" id="cd18045">
    <property type="entry name" value="DEADc_EIF4AIII_DDX48"/>
    <property type="match status" value="1"/>
</dbReference>
<evidence type="ECO:0000256" key="1">
    <source>
        <dbReference type="ARBA" id="ARBA00004123"/>
    </source>
</evidence>
<dbReference type="InterPro" id="IPR014014">
    <property type="entry name" value="RNA_helicase_DEAD_Q_motif"/>
</dbReference>
<dbReference type="SMART" id="SM00490">
    <property type="entry name" value="HELICc"/>
    <property type="match status" value="1"/>
</dbReference>
<dbReference type="OrthoDB" id="10265785at2759"/>
<keyword evidence="7" id="KW-0694">RNA-binding</keyword>
<evidence type="ECO:0000256" key="2">
    <source>
        <dbReference type="ARBA" id="ARBA00012552"/>
    </source>
</evidence>
<dbReference type="Proteomes" id="UP000070544">
    <property type="component" value="Unassembled WGS sequence"/>
</dbReference>
<evidence type="ECO:0000259" key="13">
    <source>
        <dbReference type="PROSITE" id="PS51192"/>
    </source>
</evidence>
<evidence type="ECO:0000259" key="15">
    <source>
        <dbReference type="PROSITE" id="PS51195"/>
    </source>
</evidence>
<evidence type="ECO:0000256" key="11">
    <source>
        <dbReference type="PROSITE-ProRule" id="PRU00552"/>
    </source>
</evidence>
<dbReference type="GO" id="GO:0005634">
    <property type="term" value="C:nucleus"/>
    <property type="evidence" value="ECO:0007669"/>
    <property type="project" value="UniProtKB-SubCell"/>
</dbReference>
<evidence type="ECO:0000313" key="16">
    <source>
        <dbReference type="EMBL" id="KXS15097.1"/>
    </source>
</evidence>
<organism evidence="16 17">
    <name type="scientific">Gonapodya prolifera (strain JEL478)</name>
    <name type="common">Monoblepharis prolifera</name>
    <dbReference type="NCBI Taxonomy" id="1344416"/>
    <lineage>
        <taxon>Eukaryota</taxon>
        <taxon>Fungi</taxon>
        <taxon>Fungi incertae sedis</taxon>
        <taxon>Chytridiomycota</taxon>
        <taxon>Chytridiomycota incertae sedis</taxon>
        <taxon>Monoblepharidomycetes</taxon>
        <taxon>Monoblepharidales</taxon>
        <taxon>Gonapodyaceae</taxon>
        <taxon>Gonapodya</taxon>
    </lineage>
</organism>
<evidence type="ECO:0000256" key="10">
    <source>
        <dbReference type="ARBA" id="ARBA00047984"/>
    </source>
</evidence>
<dbReference type="InterPro" id="IPR014001">
    <property type="entry name" value="Helicase_ATP-bd"/>
</dbReference>
<feature type="short sequence motif" description="Q motif" evidence="11">
    <location>
        <begin position="27"/>
        <end position="55"/>
    </location>
</feature>
<dbReference type="PROSITE" id="PS51194">
    <property type="entry name" value="HELICASE_CTER"/>
    <property type="match status" value="1"/>
</dbReference>
<evidence type="ECO:0000259" key="14">
    <source>
        <dbReference type="PROSITE" id="PS51194"/>
    </source>
</evidence>
<keyword evidence="8" id="KW-0539">Nucleus</keyword>
<dbReference type="InterPro" id="IPR027417">
    <property type="entry name" value="P-loop_NTPase"/>
</dbReference>
<evidence type="ECO:0000256" key="3">
    <source>
        <dbReference type="ARBA" id="ARBA00022741"/>
    </source>
</evidence>
<dbReference type="EC" id="3.6.4.13" evidence="2"/>
<dbReference type="FunFam" id="3.40.50.300:FF:000498">
    <property type="entry name" value="Eukaryotic initiation factor 4A-III"/>
    <property type="match status" value="1"/>
</dbReference>
<dbReference type="InterPro" id="IPR000629">
    <property type="entry name" value="RNA-helicase_DEAD-box_CS"/>
</dbReference>
<dbReference type="SUPFAM" id="SSF52540">
    <property type="entry name" value="P-loop containing nucleoside triphosphate hydrolases"/>
    <property type="match status" value="1"/>
</dbReference>
<name>A0A139AEA0_GONPJ</name>
<accession>A0A139AEA0</accession>
<keyword evidence="4 12" id="KW-0378">Hydrolase</keyword>
<sequence>MESKDNKRIDGDDKLVFETSEDVKVFPTFDSMNLKEDLLRGIYAFNFEKPSAIQQRSIVPMIKGRDVIAQAQSGTGKTATFSISILQNIDTAIRETQALVLSPTRELAQQIQTVCLALGDYMSVQCHACIGGTNVGEDIRKLEYGQHIVSGTPGRVFDMIRRRHLRPKRIKMLVLDEADEMLSKGFKEQIYDIYRHLAPSTQVVLVSATLPHDVLEMTTKFMTDPIRVLVKRDELTLEGIKQFFVAVDKEDWKFDTLCDLYDTLTITQAVIFCNTKKKVDELTQKMRDANFTVSSMHGDMPQKERDAIMNEFRQTKSRVLITTDVWARGIDVSQVSLVINYDLPINRENYIHRIGRSGRFGRKGVAINFVKQDDIRILRDIEQFYSTQIDEMPMNVADLV</sequence>
<dbReference type="PROSITE" id="PS51192">
    <property type="entry name" value="HELICASE_ATP_BIND_1"/>
    <property type="match status" value="1"/>
</dbReference>
<dbReference type="AlphaFoldDB" id="A0A139AEA0"/>
<keyword evidence="17" id="KW-1185">Reference proteome</keyword>
<evidence type="ECO:0000256" key="4">
    <source>
        <dbReference type="ARBA" id="ARBA00022801"/>
    </source>
</evidence>
<proteinExistence type="inferred from homology"/>
<comment type="catalytic activity">
    <reaction evidence="10">
        <text>ATP + H2O = ADP + phosphate + H(+)</text>
        <dbReference type="Rhea" id="RHEA:13065"/>
        <dbReference type="ChEBI" id="CHEBI:15377"/>
        <dbReference type="ChEBI" id="CHEBI:15378"/>
        <dbReference type="ChEBI" id="CHEBI:30616"/>
        <dbReference type="ChEBI" id="CHEBI:43474"/>
        <dbReference type="ChEBI" id="CHEBI:456216"/>
        <dbReference type="EC" id="3.6.4.13"/>
    </reaction>
</comment>
<evidence type="ECO:0000256" key="8">
    <source>
        <dbReference type="ARBA" id="ARBA00023242"/>
    </source>
</evidence>
<dbReference type="Pfam" id="PF00271">
    <property type="entry name" value="Helicase_C"/>
    <property type="match status" value="1"/>
</dbReference>
<dbReference type="SMART" id="SM00487">
    <property type="entry name" value="DEXDc"/>
    <property type="match status" value="1"/>
</dbReference>
<evidence type="ECO:0000313" key="17">
    <source>
        <dbReference type="Proteomes" id="UP000070544"/>
    </source>
</evidence>
<dbReference type="GO" id="GO:0016787">
    <property type="term" value="F:hydrolase activity"/>
    <property type="evidence" value="ECO:0007669"/>
    <property type="project" value="UniProtKB-KW"/>
</dbReference>
<feature type="domain" description="DEAD-box RNA helicase Q" evidence="15">
    <location>
        <begin position="27"/>
        <end position="55"/>
    </location>
</feature>
<keyword evidence="5 12" id="KW-0347">Helicase</keyword>
<evidence type="ECO:0000256" key="5">
    <source>
        <dbReference type="ARBA" id="ARBA00022806"/>
    </source>
</evidence>
<dbReference type="EMBL" id="KQ965764">
    <property type="protein sequence ID" value="KXS15097.1"/>
    <property type="molecule type" value="Genomic_DNA"/>
</dbReference>
<dbReference type="InterPro" id="IPR011545">
    <property type="entry name" value="DEAD/DEAH_box_helicase_dom"/>
</dbReference>
<dbReference type="Gene3D" id="3.40.50.300">
    <property type="entry name" value="P-loop containing nucleotide triphosphate hydrolases"/>
    <property type="match status" value="2"/>
</dbReference>
<dbReference type="PANTHER" id="PTHR47958">
    <property type="entry name" value="ATP-DEPENDENT RNA HELICASE DBP3"/>
    <property type="match status" value="1"/>
</dbReference>
<evidence type="ECO:0000256" key="6">
    <source>
        <dbReference type="ARBA" id="ARBA00022840"/>
    </source>
</evidence>
<keyword evidence="3 12" id="KW-0547">Nucleotide-binding</keyword>
<dbReference type="PROSITE" id="PS51195">
    <property type="entry name" value="Q_MOTIF"/>
    <property type="match status" value="1"/>
</dbReference>
<dbReference type="CDD" id="cd18787">
    <property type="entry name" value="SF2_C_DEAD"/>
    <property type="match status" value="1"/>
</dbReference>
<dbReference type="Pfam" id="PF00270">
    <property type="entry name" value="DEAD"/>
    <property type="match status" value="1"/>
</dbReference>
<dbReference type="OMA" id="TRFHDFK"/>